<keyword evidence="3" id="KW-1185">Reference proteome</keyword>
<proteinExistence type="predicted"/>
<accession>A0A453FPE9</accession>
<reference evidence="2" key="3">
    <citation type="journal article" date="2017" name="Nature">
        <title>Genome sequence of the progenitor of the wheat D genome Aegilops tauschii.</title>
        <authorList>
            <person name="Luo M.C."/>
            <person name="Gu Y.Q."/>
            <person name="Puiu D."/>
            <person name="Wang H."/>
            <person name="Twardziok S.O."/>
            <person name="Deal K.R."/>
            <person name="Huo N."/>
            <person name="Zhu T."/>
            <person name="Wang L."/>
            <person name="Wang Y."/>
            <person name="McGuire P.E."/>
            <person name="Liu S."/>
            <person name="Long H."/>
            <person name="Ramasamy R.K."/>
            <person name="Rodriguez J.C."/>
            <person name="Van S.L."/>
            <person name="Yuan L."/>
            <person name="Wang Z."/>
            <person name="Xia Z."/>
            <person name="Xiao L."/>
            <person name="Anderson O.D."/>
            <person name="Ouyang S."/>
            <person name="Liang Y."/>
            <person name="Zimin A.V."/>
            <person name="Pertea G."/>
            <person name="Qi P."/>
            <person name="Bennetzen J.L."/>
            <person name="Dai X."/>
            <person name="Dawson M.W."/>
            <person name="Muller H.G."/>
            <person name="Kugler K."/>
            <person name="Rivarola-Duarte L."/>
            <person name="Spannagl M."/>
            <person name="Mayer K.F.X."/>
            <person name="Lu F.H."/>
            <person name="Bevan M.W."/>
            <person name="Leroy P."/>
            <person name="Li P."/>
            <person name="You F.M."/>
            <person name="Sun Q."/>
            <person name="Liu Z."/>
            <person name="Lyons E."/>
            <person name="Wicker T."/>
            <person name="Salzberg S.L."/>
            <person name="Devos K.M."/>
            <person name="Dvorak J."/>
        </authorList>
    </citation>
    <scope>NUCLEOTIDE SEQUENCE [LARGE SCALE GENOMIC DNA]</scope>
    <source>
        <strain evidence="2">cv. AL8/78</strain>
    </source>
</reference>
<organism evidence="2 3">
    <name type="scientific">Aegilops tauschii subsp. strangulata</name>
    <name type="common">Goatgrass</name>
    <dbReference type="NCBI Taxonomy" id="200361"/>
    <lineage>
        <taxon>Eukaryota</taxon>
        <taxon>Viridiplantae</taxon>
        <taxon>Streptophyta</taxon>
        <taxon>Embryophyta</taxon>
        <taxon>Tracheophyta</taxon>
        <taxon>Spermatophyta</taxon>
        <taxon>Magnoliopsida</taxon>
        <taxon>Liliopsida</taxon>
        <taxon>Poales</taxon>
        <taxon>Poaceae</taxon>
        <taxon>BOP clade</taxon>
        <taxon>Pooideae</taxon>
        <taxon>Triticodae</taxon>
        <taxon>Triticeae</taxon>
        <taxon>Triticinae</taxon>
        <taxon>Aegilops</taxon>
    </lineage>
</organism>
<name>A0A453FPE9_AEGTS</name>
<evidence type="ECO:0000313" key="2">
    <source>
        <dbReference type="EnsemblPlants" id="AET3Gv20734700.9"/>
    </source>
</evidence>
<evidence type="ECO:0000313" key="3">
    <source>
        <dbReference type="Proteomes" id="UP000015105"/>
    </source>
</evidence>
<reference evidence="3" key="2">
    <citation type="journal article" date="2017" name="Nat. Plants">
        <title>The Aegilops tauschii genome reveals multiple impacts of transposons.</title>
        <authorList>
            <person name="Zhao G."/>
            <person name="Zou C."/>
            <person name="Li K."/>
            <person name="Wang K."/>
            <person name="Li T."/>
            <person name="Gao L."/>
            <person name="Zhang X."/>
            <person name="Wang H."/>
            <person name="Yang Z."/>
            <person name="Liu X."/>
            <person name="Jiang W."/>
            <person name="Mao L."/>
            <person name="Kong X."/>
            <person name="Jiao Y."/>
            <person name="Jia J."/>
        </authorList>
    </citation>
    <scope>NUCLEOTIDE SEQUENCE [LARGE SCALE GENOMIC DNA]</scope>
    <source>
        <strain evidence="3">cv. AL8/78</strain>
    </source>
</reference>
<sequence>MAQAAIESAVSGGALIGRPAGVPRMKRKTPSELR</sequence>
<dbReference type="Gramene" id="AET3Gv20734700.9">
    <property type="protein sequence ID" value="AET3Gv20734700.9"/>
    <property type="gene ID" value="AET3Gv20734700"/>
</dbReference>
<dbReference type="AlphaFoldDB" id="A0A453FPE9"/>
<protein>
    <submittedName>
        <fullName evidence="2">Uncharacterized protein</fullName>
    </submittedName>
</protein>
<reference evidence="3" key="1">
    <citation type="journal article" date="2014" name="Science">
        <title>Ancient hybridizations among the ancestral genomes of bread wheat.</title>
        <authorList>
            <consortium name="International Wheat Genome Sequencing Consortium,"/>
            <person name="Marcussen T."/>
            <person name="Sandve S.R."/>
            <person name="Heier L."/>
            <person name="Spannagl M."/>
            <person name="Pfeifer M."/>
            <person name="Jakobsen K.S."/>
            <person name="Wulff B.B."/>
            <person name="Steuernagel B."/>
            <person name="Mayer K.F."/>
            <person name="Olsen O.A."/>
        </authorList>
    </citation>
    <scope>NUCLEOTIDE SEQUENCE [LARGE SCALE GENOMIC DNA]</scope>
    <source>
        <strain evidence="3">cv. AL8/78</strain>
    </source>
</reference>
<feature type="region of interest" description="Disordered" evidence="1">
    <location>
        <begin position="1"/>
        <end position="34"/>
    </location>
</feature>
<dbReference type="Proteomes" id="UP000015105">
    <property type="component" value="Chromosome 3D"/>
</dbReference>
<reference evidence="2" key="4">
    <citation type="submission" date="2019-03" db="UniProtKB">
        <authorList>
            <consortium name="EnsemblPlants"/>
        </authorList>
    </citation>
    <scope>IDENTIFICATION</scope>
</reference>
<reference evidence="2" key="5">
    <citation type="journal article" date="2021" name="G3 (Bethesda)">
        <title>Aegilops tauschii genome assembly Aet v5.0 features greater sequence contiguity and improved annotation.</title>
        <authorList>
            <person name="Wang L."/>
            <person name="Zhu T."/>
            <person name="Rodriguez J.C."/>
            <person name="Deal K.R."/>
            <person name="Dubcovsky J."/>
            <person name="McGuire P.E."/>
            <person name="Lux T."/>
            <person name="Spannagl M."/>
            <person name="Mayer K.F.X."/>
            <person name="Baldrich P."/>
            <person name="Meyers B.C."/>
            <person name="Huo N."/>
            <person name="Gu Y.Q."/>
            <person name="Zhou H."/>
            <person name="Devos K.M."/>
            <person name="Bennetzen J.L."/>
            <person name="Unver T."/>
            <person name="Budak H."/>
            <person name="Gulick P.J."/>
            <person name="Galiba G."/>
            <person name="Kalapos B."/>
            <person name="Nelson D.R."/>
            <person name="Li P."/>
            <person name="You F.M."/>
            <person name="Luo M.C."/>
            <person name="Dvorak J."/>
        </authorList>
    </citation>
    <scope>NUCLEOTIDE SEQUENCE [LARGE SCALE GENOMIC DNA]</scope>
    <source>
        <strain evidence="2">cv. AL8/78</strain>
    </source>
</reference>
<evidence type="ECO:0000256" key="1">
    <source>
        <dbReference type="SAM" id="MobiDB-lite"/>
    </source>
</evidence>
<dbReference type="EnsemblPlants" id="AET3Gv20734700.9">
    <property type="protein sequence ID" value="AET3Gv20734700.9"/>
    <property type="gene ID" value="AET3Gv20734700"/>
</dbReference>